<feature type="compositionally biased region" description="Low complexity" evidence="1">
    <location>
        <begin position="30"/>
        <end position="46"/>
    </location>
</feature>
<evidence type="ECO:0000313" key="3">
    <source>
        <dbReference type="EMBL" id="AUH63306.1"/>
    </source>
</evidence>
<dbReference type="AlphaFoldDB" id="A0A2H5EVH5"/>
<feature type="region of interest" description="Disordered" evidence="1">
    <location>
        <begin position="30"/>
        <end position="63"/>
    </location>
</feature>
<evidence type="ECO:0000313" key="4">
    <source>
        <dbReference type="Proteomes" id="UP000234530"/>
    </source>
</evidence>
<keyword evidence="4" id="KW-1185">Reference proteome</keyword>
<name>A0A2H5EVH5_9RHOB</name>
<feature type="signal peptide" evidence="2">
    <location>
        <begin position="1"/>
        <end position="31"/>
    </location>
</feature>
<feature type="chain" id="PRO_5014184395" evidence="2">
    <location>
        <begin position="32"/>
        <end position="229"/>
    </location>
</feature>
<protein>
    <submittedName>
        <fullName evidence="3">DUF4893 domain-containing protein</fullName>
    </submittedName>
</protein>
<proteinExistence type="predicted"/>
<dbReference type="InterPro" id="IPR032609">
    <property type="entry name" value="DUF4893"/>
</dbReference>
<dbReference type="EMBL" id="CP025430">
    <property type="protein sequence ID" value="AUH63306.1"/>
    <property type="molecule type" value="Genomic_DNA"/>
</dbReference>
<dbReference type="Proteomes" id="UP000234530">
    <property type="component" value="Chromosome"/>
</dbReference>
<organism evidence="3 4">
    <name type="scientific">Paracoccus zhejiangensis</name>
    <dbReference type="NCBI Taxonomy" id="1077935"/>
    <lineage>
        <taxon>Bacteria</taxon>
        <taxon>Pseudomonadati</taxon>
        <taxon>Pseudomonadota</taxon>
        <taxon>Alphaproteobacteria</taxon>
        <taxon>Rhodobacterales</taxon>
        <taxon>Paracoccaceae</taxon>
        <taxon>Paracoccus</taxon>
    </lineage>
</organism>
<evidence type="ECO:0000256" key="1">
    <source>
        <dbReference type="SAM" id="MobiDB-lite"/>
    </source>
</evidence>
<sequence length="229" mass="24703">MRLSRDPTRRTDMPRLTALALMAALAAPAHAQSSGDANPEAAAAEDQAQRQLPDGTTLRADDLRRLNGTDRAYGAALRQAMADAAPGDLDQLLPALRGAPMPPAEARAAMPGDWSCQMMKVGGGLALTIYQPFACRADDQGGFHKLTGSQRTKGKLFEREGRLIYVGTGYTWDREPLPYADLPEVVDGSSDAQMLPEVGVVELTGADRGRILFPDPYLESVMNVLVLRR</sequence>
<dbReference type="Pfam" id="PF16233">
    <property type="entry name" value="DUF4893"/>
    <property type="match status" value="1"/>
</dbReference>
<gene>
    <name evidence="3" type="ORF">CX676_03325</name>
</gene>
<dbReference type="KEGG" id="pzh:CX676_03325"/>
<accession>A0A2H5EVH5</accession>
<reference evidence="3 4" key="1">
    <citation type="journal article" date="2013" name="Antonie Van Leeuwenhoek">
        <title>Paracoccus zhejiangensis sp. nov., isolated from activated sludge in wastewater-treatment system.</title>
        <authorList>
            <person name="Wu Z.G."/>
            <person name="Zhang D.F."/>
            <person name="Liu Y.L."/>
            <person name="Wang F."/>
            <person name="Jiang X."/>
            <person name="Li C."/>
            <person name="Li S.P."/>
            <person name="Hong Q."/>
            <person name="Li W.J."/>
        </authorList>
    </citation>
    <scope>NUCLEOTIDE SEQUENCE [LARGE SCALE GENOMIC DNA]</scope>
    <source>
        <strain evidence="3 4">J6</strain>
    </source>
</reference>
<evidence type="ECO:0000256" key="2">
    <source>
        <dbReference type="SAM" id="SignalP"/>
    </source>
</evidence>
<keyword evidence="2" id="KW-0732">Signal</keyword>